<dbReference type="EMBL" id="RKIK01000127">
    <property type="protein sequence ID" value="ROV57646.1"/>
    <property type="molecule type" value="Genomic_DNA"/>
</dbReference>
<dbReference type="Pfam" id="PF01368">
    <property type="entry name" value="DHH"/>
    <property type="match status" value="1"/>
</dbReference>
<dbReference type="Gene3D" id="3.90.1640.10">
    <property type="entry name" value="inorganic pyrophosphatase (n-terminal core)"/>
    <property type="match status" value="1"/>
</dbReference>
<dbReference type="InterPro" id="IPR038763">
    <property type="entry name" value="DHH_sf"/>
</dbReference>
<reference evidence="3 4" key="1">
    <citation type="submission" date="2018-11" db="EMBL/GenBank/DDBJ databases">
        <title>Vibrio ponticus strain CAIM 1751 pathogenic for the snapper Lutjanus guttatus.</title>
        <authorList>
            <person name="Soto-Rodriguez S."/>
            <person name="Lozano-Olvera R."/>
            <person name="Gomez-Gil B."/>
        </authorList>
    </citation>
    <scope>NUCLEOTIDE SEQUENCE [LARGE SCALE GENOMIC DNA]</scope>
    <source>
        <strain evidence="3 4">CAIM 1751</strain>
    </source>
</reference>
<dbReference type="PANTHER" id="PTHR47618">
    <property type="entry name" value="BIFUNCTIONAL OLIGORIBONUCLEASE AND PAP PHOSPHATASE NRNA"/>
    <property type="match status" value="1"/>
</dbReference>
<dbReference type="Pfam" id="PF02272">
    <property type="entry name" value="DHHA1"/>
    <property type="match status" value="1"/>
</dbReference>
<gene>
    <name evidence="3" type="ORF">EGH82_22075</name>
</gene>
<organism evidence="3 4">
    <name type="scientific">Vibrio ponticus</name>
    <dbReference type="NCBI Taxonomy" id="265668"/>
    <lineage>
        <taxon>Bacteria</taxon>
        <taxon>Pseudomonadati</taxon>
        <taxon>Pseudomonadota</taxon>
        <taxon>Gammaproteobacteria</taxon>
        <taxon>Vibrionales</taxon>
        <taxon>Vibrionaceae</taxon>
        <taxon>Vibrio</taxon>
    </lineage>
</organism>
<proteinExistence type="predicted"/>
<dbReference type="AlphaFoldDB" id="A0A3N3DTC2"/>
<dbReference type="RefSeq" id="WP_123783718.1">
    <property type="nucleotide sequence ID" value="NZ_RKIK01000127.1"/>
</dbReference>
<dbReference type="InterPro" id="IPR003156">
    <property type="entry name" value="DHHA1_dom"/>
</dbReference>
<comment type="caution">
    <text evidence="3">The sequence shown here is derived from an EMBL/GenBank/DDBJ whole genome shotgun (WGS) entry which is preliminary data.</text>
</comment>
<accession>A0A3N3DTC2</accession>
<dbReference type="InterPro" id="IPR051319">
    <property type="entry name" value="Oligoribo/pAp-PDE_c-di-AMP_PDE"/>
</dbReference>
<feature type="domain" description="DDH" evidence="1">
    <location>
        <begin position="16"/>
        <end position="157"/>
    </location>
</feature>
<dbReference type="SUPFAM" id="SSF64182">
    <property type="entry name" value="DHH phosphoesterases"/>
    <property type="match status" value="1"/>
</dbReference>
<evidence type="ECO:0000313" key="3">
    <source>
        <dbReference type="EMBL" id="ROV57646.1"/>
    </source>
</evidence>
<dbReference type="Proteomes" id="UP000278792">
    <property type="component" value="Unassembled WGS sequence"/>
</dbReference>
<name>A0A3N3DTC2_9VIBR</name>
<dbReference type="GO" id="GO:0003676">
    <property type="term" value="F:nucleic acid binding"/>
    <property type="evidence" value="ECO:0007669"/>
    <property type="project" value="InterPro"/>
</dbReference>
<sequence>MGKFELLISELSKYQRVIIQTHDFPDHDAIASAFALAFLLKYKGLKPFISYQGYIDRVSTKNLIDWLDIPITKSHRLGLQPSDQIIVVDGCVGEKNVTDLPGQEIAVIDHHQVSAPGFVMYQDIRPEYGATATILVEYFNHFSLAIPPKIATALLVGLTFDTAHFTRAVSPADMDALRQLQQIADLQMVNRICRNQLEFHELALFESILHTMKREQNCIYGSLPEDCPKNMLGVLGDFLLSVNEIDIVVLSARNSERVFVSLRSECDRNDVAKIVRETLNSRGIGYGGGHAHMAGGVINQSFHASEELEYIYDLFRPSIELGWS</sequence>
<dbReference type="InterPro" id="IPR001667">
    <property type="entry name" value="DDH_dom"/>
</dbReference>
<protein>
    <submittedName>
        <fullName evidence="3">DHH family phosphoesterase</fullName>
    </submittedName>
</protein>
<evidence type="ECO:0000313" key="4">
    <source>
        <dbReference type="Proteomes" id="UP000278792"/>
    </source>
</evidence>
<feature type="domain" description="DHHA1" evidence="2">
    <location>
        <begin position="216"/>
        <end position="308"/>
    </location>
</feature>
<evidence type="ECO:0000259" key="1">
    <source>
        <dbReference type="Pfam" id="PF01368"/>
    </source>
</evidence>
<evidence type="ECO:0000259" key="2">
    <source>
        <dbReference type="Pfam" id="PF02272"/>
    </source>
</evidence>
<dbReference type="PANTHER" id="PTHR47618:SF1">
    <property type="entry name" value="BIFUNCTIONAL OLIGORIBONUCLEASE AND PAP PHOSPHATASE NRNA"/>
    <property type="match status" value="1"/>
</dbReference>
<dbReference type="Gene3D" id="3.10.310.30">
    <property type="match status" value="1"/>
</dbReference>